<feature type="non-terminal residue" evidence="2">
    <location>
        <position position="1"/>
    </location>
</feature>
<evidence type="ECO:0000313" key="3">
    <source>
        <dbReference type="Proteomes" id="UP000324897"/>
    </source>
</evidence>
<feature type="region of interest" description="Disordered" evidence="1">
    <location>
        <begin position="64"/>
        <end position="91"/>
    </location>
</feature>
<dbReference type="OrthoDB" id="666789at2759"/>
<feature type="region of interest" description="Disordered" evidence="1">
    <location>
        <begin position="103"/>
        <end position="123"/>
    </location>
</feature>
<dbReference type="Pfam" id="PF07816">
    <property type="entry name" value="DUF1645"/>
    <property type="match status" value="1"/>
</dbReference>
<protein>
    <submittedName>
        <fullName evidence="2">Uncharacterized protein</fullName>
    </submittedName>
</protein>
<dbReference type="Gramene" id="TVU20278">
    <property type="protein sequence ID" value="TVU20278"/>
    <property type="gene ID" value="EJB05_36481"/>
</dbReference>
<dbReference type="Proteomes" id="UP000324897">
    <property type="component" value="Chromosome 7"/>
</dbReference>
<feature type="compositionally biased region" description="Pro residues" evidence="1">
    <location>
        <begin position="315"/>
        <end position="325"/>
    </location>
</feature>
<accession>A0A5J9UAG8</accession>
<dbReference type="InterPro" id="IPR012442">
    <property type="entry name" value="DUF1645_plant"/>
</dbReference>
<dbReference type="AlphaFoldDB" id="A0A5J9UAG8"/>
<sequence length="480" mass="51694">MADIDQHRGVAAVSKDLLESTAATEETTNVVDDDDGCFTFAAASPLMAGGGEFAEGRIISPVYPVFGRPRSPPPQEQQQEEEEDPRSSATVRVPLALLLLEERGSPTSPSGQPDDDGELDGVPVRDVLPVVPRGVSVAGEIAVPGGALLEERVHGLRPPVAAAAARAEQQRRRQGEVRVRGHQLRARRRRRPRWLESITGERTREAAAKAMAGCRSCRARRILSGCLPTPAHSGGAITRSNHFFLPPASRRCAFACTKLRVYKQGKAMVQRRRTMDDDDEFTFAVVPPSIADDDGGGVFLSGRMGKLYPVFGRPRSPPRPPPPPEPELETATVRAPLGQLLLVDREPSPAQPPDDDLDSVPAEMYSPWSPGWAAAASPARCRKSGSTGSVLRWRPRLAVGRSQSDGKEKFVFLNASVSGSGRKGRVKGEGGGAHAWSYYAKGSGSGGGNGARRTSFLPYKQDLVGLFANSAVFRRSYHPF</sequence>
<name>A0A5J9UAG8_9POAL</name>
<dbReference type="PANTHER" id="PTHR33095:SF9">
    <property type="entry name" value="OS05G0568600 PROTEIN"/>
    <property type="match status" value="1"/>
</dbReference>
<gene>
    <name evidence="2" type="ORF">EJB05_36481</name>
</gene>
<dbReference type="PANTHER" id="PTHR33095">
    <property type="entry name" value="OS07G0619500 PROTEIN"/>
    <property type="match status" value="1"/>
</dbReference>
<keyword evidence="3" id="KW-1185">Reference proteome</keyword>
<proteinExistence type="predicted"/>
<dbReference type="EMBL" id="RWGY01000029">
    <property type="protein sequence ID" value="TVU20278.1"/>
    <property type="molecule type" value="Genomic_DNA"/>
</dbReference>
<evidence type="ECO:0000256" key="1">
    <source>
        <dbReference type="SAM" id="MobiDB-lite"/>
    </source>
</evidence>
<reference evidence="2 3" key="1">
    <citation type="journal article" date="2019" name="Sci. Rep.">
        <title>A high-quality genome of Eragrostis curvula grass provides insights into Poaceae evolution and supports new strategies to enhance forage quality.</title>
        <authorList>
            <person name="Carballo J."/>
            <person name="Santos B.A.C.M."/>
            <person name="Zappacosta D."/>
            <person name="Garbus I."/>
            <person name="Selva J.P."/>
            <person name="Gallo C.A."/>
            <person name="Diaz A."/>
            <person name="Albertini E."/>
            <person name="Caccamo M."/>
            <person name="Echenique V."/>
        </authorList>
    </citation>
    <scope>NUCLEOTIDE SEQUENCE [LARGE SCALE GENOMIC DNA]</scope>
    <source>
        <strain evidence="3">cv. Victoria</strain>
        <tissue evidence="2">Leaf</tissue>
    </source>
</reference>
<evidence type="ECO:0000313" key="2">
    <source>
        <dbReference type="EMBL" id="TVU20278.1"/>
    </source>
</evidence>
<comment type="caution">
    <text evidence="2">The sequence shown here is derived from an EMBL/GenBank/DDBJ whole genome shotgun (WGS) entry which is preliminary data.</text>
</comment>
<feature type="region of interest" description="Disordered" evidence="1">
    <location>
        <begin position="310"/>
        <end position="329"/>
    </location>
</feature>
<organism evidence="2 3">
    <name type="scientific">Eragrostis curvula</name>
    <name type="common">weeping love grass</name>
    <dbReference type="NCBI Taxonomy" id="38414"/>
    <lineage>
        <taxon>Eukaryota</taxon>
        <taxon>Viridiplantae</taxon>
        <taxon>Streptophyta</taxon>
        <taxon>Embryophyta</taxon>
        <taxon>Tracheophyta</taxon>
        <taxon>Spermatophyta</taxon>
        <taxon>Magnoliopsida</taxon>
        <taxon>Liliopsida</taxon>
        <taxon>Poales</taxon>
        <taxon>Poaceae</taxon>
        <taxon>PACMAD clade</taxon>
        <taxon>Chloridoideae</taxon>
        <taxon>Eragrostideae</taxon>
        <taxon>Eragrostidinae</taxon>
        <taxon>Eragrostis</taxon>
    </lineage>
</organism>